<dbReference type="KEGG" id="csl:COCSUDRAFT_62318"/>
<evidence type="ECO:0000256" key="1">
    <source>
        <dbReference type="ARBA" id="ARBA00009995"/>
    </source>
</evidence>
<dbReference type="PROSITE" id="PS00375">
    <property type="entry name" value="UDPGT"/>
    <property type="match status" value="1"/>
</dbReference>
<feature type="signal peptide" evidence="7">
    <location>
        <begin position="1"/>
        <end position="23"/>
    </location>
</feature>
<sequence length="502" mass="54389">MNQKSLFVALLALSCALSGPLSAMLVAPGDVPKMTARDKGEEIAHMTFNTHTADLEGVAAIPVRNHEEMMDKVLTIWHAQCHALLSDADIMARLQGDKPDLILGVPFFPCTTMLAAKLGVPYISLNPSGLVGNSFMHPLWAGSGRDFHIGPRLSSVPEMFLEASYPLTFLQRMQNAWLYAKAQLHEYGTHRPMTKALQAKHGTDLASPEARRLEMLHIVNSHMAYEQPRPLPPNVKLVGPIMAKPAAPLPPDLQEFVEGAGDAGVALISLGTLAKFDKAETQMIASALSRLPIRTIWKMSKQEVAAVGGLDALNLTDNVKVVTWVPQNDVLGHPSTKAFLSHCGANGLNEAAYHGVPVVAMPFYGDQPMNARKLIGKGMAVALQKRGLSAEGVYDAFTRVLTDESIRAAAAKVSKRIRSRKRSSVQETADWVEHVLDSDGEAYMQLPDDDMSFFVRNSLDVAATFFGLGVVALIAGGLISAWVIGGAYRKLKGLAGWEKKMV</sequence>
<evidence type="ECO:0000313" key="8">
    <source>
        <dbReference type="EMBL" id="EIE24908.1"/>
    </source>
</evidence>
<dbReference type="RefSeq" id="XP_005649452.1">
    <property type="nucleotide sequence ID" value="XM_005649395.1"/>
</dbReference>
<evidence type="ECO:0000256" key="5">
    <source>
        <dbReference type="RuleBase" id="RU362057"/>
    </source>
</evidence>
<comment type="caution">
    <text evidence="8">The sequence shown here is derived from an EMBL/GenBank/DDBJ whole genome shotgun (WGS) entry which is preliminary data.</text>
</comment>
<keyword evidence="7" id="KW-0732">Signal</keyword>
<keyword evidence="3 4" id="KW-0808">Transferase</keyword>
<dbReference type="PROSITE" id="PS51257">
    <property type="entry name" value="PROKAR_LIPOPROTEIN"/>
    <property type="match status" value="1"/>
</dbReference>
<dbReference type="PANTHER" id="PTHR48043:SF145">
    <property type="entry name" value="FI06409P-RELATED"/>
    <property type="match status" value="1"/>
</dbReference>
<dbReference type="GO" id="GO:0008194">
    <property type="term" value="F:UDP-glycosyltransferase activity"/>
    <property type="evidence" value="ECO:0007669"/>
    <property type="project" value="InterPro"/>
</dbReference>
<dbReference type="Gene3D" id="3.40.50.2000">
    <property type="entry name" value="Glycogen Phosphorylase B"/>
    <property type="match status" value="2"/>
</dbReference>
<evidence type="ECO:0000256" key="6">
    <source>
        <dbReference type="SAM" id="Phobius"/>
    </source>
</evidence>
<comment type="similarity">
    <text evidence="1 4">Belongs to the UDP-glycosyltransferase family.</text>
</comment>
<dbReference type="AlphaFoldDB" id="I0Z2N9"/>
<dbReference type="OrthoDB" id="550202at2759"/>
<dbReference type="EMBL" id="AGSI01000005">
    <property type="protein sequence ID" value="EIE24908.1"/>
    <property type="molecule type" value="Genomic_DNA"/>
</dbReference>
<dbReference type="InterPro" id="IPR050271">
    <property type="entry name" value="UDP-glycosyltransferase"/>
</dbReference>
<feature type="transmembrane region" description="Helical" evidence="6">
    <location>
        <begin position="461"/>
        <end position="484"/>
    </location>
</feature>
<dbReference type="PANTHER" id="PTHR48043">
    <property type="entry name" value="EG:EG0003.4 PROTEIN-RELATED"/>
    <property type="match status" value="1"/>
</dbReference>
<dbReference type="Proteomes" id="UP000007264">
    <property type="component" value="Unassembled WGS sequence"/>
</dbReference>
<feature type="chain" id="PRO_5003637519" description="Glycosyltransferase" evidence="7">
    <location>
        <begin position="24"/>
        <end position="502"/>
    </location>
</feature>
<dbReference type="EC" id="2.4.1.-" evidence="5"/>
<gene>
    <name evidence="8" type="ORF">COCSUDRAFT_62318</name>
</gene>
<accession>I0Z2N9</accession>
<evidence type="ECO:0000256" key="4">
    <source>
        <dbReference type="RuleBase" id="RU003718"/>
    </source>
</evidence>
<reference evidence="8 9" key="1">
    <citation type="journal article" date="2012" name="Genome Biol.">
        <title>The genome of the polar eukaryotic microalga coccomyxa subellipsoidea reveals traits of cold adaptation.</title>
        <authorList>
            <person name="Blanc G."/>
            <person name="Agarkova I."/>
            <person name="Grimwood J."/>
            <person name="Kuo A."/>
            <person name="Brueggeman A."/>
            <person name="Dunigan D."/>
            <person name="Gurnon J."/>
            <person name="Ladunga I."/>
            <person name="Lindquist E."/>
            <person name="Lucas S."/>
            <person name="Pangilinan J."/>
            <person name="Proschold T."/>
            <person name="Salamov A."/>
            <person name="Schmutz J."/>
            <person name="Weeks D."/>
            <person name="Yamada T."/>
            <person name="Claverie J.M."/>
            <person name="Grigoriev I."/>
            <person name="Van Etten J."/>
            <person name="Lomsadze A."/>
            <person name="Borodovsky M."/>
        </authorList>
    </citation>
    <scope>NUCLEOTIDE SEQUENCE [LARGE SCALE GENOMIC DNA]</scope>
    <source>
        <strain evidence="8 9">C-169</strain>
    </source>
</reference>
<keyword evidence="6" id="KW-0812">Transmembrane</keyword>
<dbReference type="Pfam" id="PF00201">
    <property type="entry name" value="UDPGT"/>
    <property type="match status" value="1"/>
</dbReference>
<dbReference type="CDD" id="cd03784">
    <property type="entry name" value="GT1_Gtf-like"/>
    <property type="match status" value="1"/>
</dbReference>
<evidence type="ECO:0000313" key="9">
    <source>
        <dbReference type="Proteomes" id="UP000007264"/>
    </source>
</evidence>
<evidence type="ECO:0000256" key="3">
    <source>
        <dbReference type="ARBA" id="ARBA00022679"/>
    </source>
</evidence>
<dbReference type="GeneID" id="17042909"/>
<keyword evidence="6" id="KW-1133">Transmembrane helix</keyword>
<dbReference type="STRING" id="574566.I0Z2N9"/>
<dbReference type="InterPro" id="IPR035595">
    <property type="entry name" value="UDP_glycos_trans_CS"/>
</dbReference>
<dbReference type="eggNOG" id="KOG1192">
    <property type="taxonomic scope" value="Eukaryota"/>
</dbReference>
<proteinExistence type="inferred from homology"/>
<evidence type="ECO:0000256" key="2">
    <source>
        <dbReference type="ARBA" id="ARBA00022676"/>
    </source>
</evidence>
<dbReference type="FunFam" id="3.40.50.2000:FF:000021">
    <property type="entry name" value="UDP-glucuronosyltransferase"/>
    <property type="match status" value="1"/>
</dbReference>
<keyword evidence="2 4" id="KW-0328">Glycosyltransferase</keyword>
<keyword evidence="9" id="KW-1185">Reference proteome</keyword>
<dbReference type="InterPro" id="IPR002213">
    <property type="entry name" value="UDP_glucos_trans"/>
</dbReference>
<keyword evidence="6" id="KW-0472">Membrane</keyword>
<dbReference type="SUPFAM" id="SSF53756">
    <property type="entry name" value="UDP-Glycosyltransferase/glycogen phosphorylase"/>
    <property type="match status" value="1"/>
</dbReference>
<organism evidence="8 9">
    <name type="scientific">Coccomyxa subellipsoidea (strain C-169)</name>
    <name type="common">Green microalga</name>
    <dbReference type="NCBI Taxonomy" id="574566"/>
    <lineage>
        <taxon>Eukaryota</taxon>
        <taxon>Viridiplantae</taxon>
        <taxon>Chlorophyta</taxon>
        <taxon>core chlorophytes</taxon>
        <taxon>Trebouxiophyceae</taxon>
        <taxon>Trebouxiophyceae incertae sedis</taxon>
        <taxon>Coccomyxaceae</taxon>
        <taxon>Coccomyxa</taxon>
        <taxon>Coccomyxa subellipsoidea</taxon>
    </lineage>
</organism>
<name>I0Z2N9_COCSC</name>
<protein>
    <recommendedName>
        <fullName evidence="5">Glycosyltransferase</fullName>
        <ecNumber evidence="5">2.4.1.-</ecNumber>
    </recommendedName>
</protein>
<evidence type="ECO:0000256" key="7">
    <source>
        <dbReference type="SAM" id="SignalP"/>
    </source>
</evidence>